<dbReference type="GO" id="GO:0005737">
    <property type="term" value="C:cytoplasm"/>
    <property type="evidence" value="ECO:0007669"/>
    <property type="project" value="TreeGrafter"/>
</dbReference>
<keyword evidence="1" id="KW-0433">Leucine-rich repeat</keyword>
<dbReference type="InterPro" id="IPR032675">
    <property type="entry name" value="LRR_dom_sf"/>
</dbReference>
<dbReference type="Pfam" id="PF00560">
    <property type="entry name" value="LRR_1"/>
    <property type="match status" value="2"/>
</dbReference>
<dbReference type="Proteomes" id="UP001152320">
    <property type="component" value="Chromosome 20"/>
</dbReference>
<dbReference type="SUPFAM" id="SSF52075">
    <property type="entry name" value="Outer arm dynein light chain 1"/>
    <property type="match status" value="1"/>
</dbReference>
<comment type="caution">
    <text evidence="3">The sequence shown here is derived from an EMBL/GenBank/DDBJ whole genome shotgun (WGS) entry which is preliminary data.</text>
</comment>
<dbReference type="AlphaFoldDB" id="A0A9Q0YJP2"/>
<gene>
    <name evidence="3" type="ORF">HOLleu_37608</name>
</gene>
<dbReference type="SMART" id="SM00369">
    <property type="entry name" value="LRR_TYP"/>
    <property type="match status" value="2"/>
</dbReference>
<dbReference type="InterPro" id="IPR001611">
    <property type="entry name" value="Leu-rich_rpt"/>
</dbReference>
<dbReference type="EMBL" id="JAIZAY010000020">
    <property type="protein sequence ID" value="KAJ8022646.1"/>
    <property type="molecule type" value="Genomic_DNA"/>
</dbReference>
<reference evidence="3" key="1">
    <citation type="submission" date="2021-10" db="EMBL/GenBank/DDBJ databases">
        <title>Tropical sea cucumber genome reveals ecological adaptation and Cuvierian tubules defense mechanism.</title>
        <authorList>
            <person name="Chen T."/>
        </authorList>
    </citation>
    <scope>NUCLEOTIDE SEQUENCE</scope>
    <source>
        <strain evidence="3">Nanhai2018</strain>
        <tissue evidence="3">Muscle</tissue>
    </source>
</reference>
<evidence type="ECO:0000256" key="2">
    <source>
        <dbReference type="ARBA" id="ARBA00022737"/>
    </source>
</evidence>
<evidence type="ECO:0000313" key="3">
    <source>
        <dbReference type="EMBL" id="KAJ8022646.1"/>
    </source>
</evidence>
<dbReference type="PROSITE" id="PS51450">
    <property type="entry name" value="LRR"/>
    <property type="match status" value="2"/>
</dbReference>
<keyword evidence="2" id="KW-0677">Repeat</keyword>
<dbReference type="InterPro" id="IPR050216">
    <property type="entry name" value="LRR_domain-containing"/>
</dbReference>
<dbReference type="PANTHER" id="PTHR48051">
    <property type="match status" value="1"/>
</dbReference>
<sequence length="179" mass="19739">MSAAAAVTRVVRRCNDAAETQKLDLSSCILESFPDAVFHLLRNTVVLSCNLSNNNLKKVVGKLCQNFTQLTELNICDNQIDSLPDSIGLLTQLRTFAATQNKLVGLPTSFYSLEKLETLELGSNEITELDVERLCNMPALKKVVLLGNPLTQEVHQQLLSNANFELIVSDVVDNFSDVD</sequence>
<dbReference type="PANTHER" id="PTHR48051:SF54">
    <property type="entry name" value="LEUCINE-RICH REPEAT-CONTAINING PROTEIN"/>
    <property type="match status" value="1"/>
</dbReference>
<accession>A0A9Q0YJP2</accession>
<protein>
    <submittedName>
        <fullName evidence="3">Leucine-rich repeat-containing protein 20</fullName>
    </submittedName>
</protein>
<proteinExistence type="predicted"/>
<dbReference type="Gene3D" id="3.80.10.10">
    <property type="entry name" value="Ribonuclease Inhibitor"/>
    <property type="match status" value="1"/>
</dbReference>
<dbReference type="InterPro" id="IPR003591">
    <property type="entry name" value="Leu-rich_rpt_typical-subtyp"/>
</dbReference>
<organism evidence="3 4">
    <name type="scientific">Holothuria leucospilota</name>
    <name type="common">Black long sea cucumber</name>
    <name type="synonym">Mertensiothuria leucospilota</name>
    <dbReference type="NCBI Taxonomy" id="206669"/>
    <lineage>
        <taxon>Eukaryota</taxon>
        <taxon>Metazoa</taxon>
        <taxon>Echinodermata</taxon>
        <taxon>Eleutherozoa</taxon>
        <taxon>Echinozoa</taxon>
        <taxon>Holothuroidea</taxon>
        <taxon>Aspidochirotacea</taxon>
        <taxon>Aspidochirotida</taxon>
        <taxon>Holothuriidae</taxon>
        <taxon>Holothuria</taxon>
    </lineage>
</organism>
<evidence type="ECO:0000256" key="1">
    <source>
        <dbReference type="ARBA" id="ARBA00022614"/>
    </source>
</evidence>
<name>A0A9Q0YJP2_HOLLE</name>
<evidence type="ECO:0000313" key="4">
    <source>
        <dbReference type="Proteomes" id="UP001152320"/>
    </source>
</evidence>
<dbReference type="OrthoDB" id="1060944at2759"/>
<keyword evidence="4" id="KW-1185">Reference proteome</keyword>